<evidence type="ECO:0000313" key="1">
    <source>
        <dbReference type="EMBL" id="GAX73019.1"/>
    </source>
</evidence>
<dbReference type="Proteomes" id="UP000232323">
    <property type="component" value="Unassembled WGS sequence"/>
</dbReference>
<comment type="caution">
    <text evidence="1">The sequence shown here is derived from an EMBL/GenBank/DDBJ whole genome shotgun (WGS) entry which is preliminary data.</text>
</comment>
<proteinExistence type="predicted"/>
<name>A0A250WQP9_9CHLO</name>
<protein>
    <submittedName>
        <fullName evidence="1">Uncharacterized protein</fullName>
    </submittedName>
</protein>
<accession>A0A250WQP9</accession>
<sequence>MAKAINHSPRLKASKLTCRKGDTDVVEVPKTCIKRAHVLSLLKTSSKKGKMNKIKIVDYFHRPQDRKSIPLPANVTPHGWQATFEEGPPPLGEVMFTKQSKSKRQKLKTHAGLSAVYKGNVQAKQVFPDDWIAEDSPEELEKMEQWLLHAKHKIKFHEVSEGTKQAGILS</sequence>
<reference evidence="1 2" key="1">
    <citation type="submission" date="2017-08" db="EMBL/GenBank/DDBJ databases">
        <title>Acidophilic green algal genome provides insights into adaptation to an acidic environment.</title>
        <authorList>
            <person name="Hirooka S."/>
            <person name="Hirose Y."/>
            <person name="Kanesaki Y."/>
            <person name="Higuchi S."/>
            <person name="Fujiwara T."/>
            <person name="Onuma R."/>
            <person name="Era A."/>
            <person name="Ohbayashi R."/>
            <person name="Uzuka A."/>
            <person name="Nozaki H."/>
            <person name="Yoshikawa H."/>
            <person name="Miyagishima S.Y."/>
        </authorList>
    </citation>
    <scope>NUCLEOTIDE SEQUENCE [LARGE SCALE GENOMIC DNA]</scope>
    <source>
        <strain evidence="1 2">NIES-2499</strain>
    </source>
</reference>
<dbReference type="EMBL" id="BEGY01000002">
    <property type="protein sequence ID" value="GAX73019.1"/>
    <property type="molecule type" value="Genomic_DNA"/>
</dbReference>
<keyword evidence="2" id="KW-1185">Reference proteome</keyword>
<dbReference type="AlphaFoldDB" id="A0A250WQP9"/>
<organism evidence="1 2">
    <name type="scientific">Chlamydomonas eustigma</name>
    <dbReference type="NCBI Taxonomy" id="1157962"/>
    <lineage>
        <taxon>Eukaryota</taxon>
        <taxon>Viridiplantae</taxon>
        <taxon>Chlorophyta</taxon>
        <taxon>core chlorophytes</taxon>
        <taxon>Chlorophyceae</taxon>
        <taxon>CS clade</taxon>
        <taxon>Chlamydomonadales</taxon>
        <taxon>Chlamydomonadaceae</taxon>
        <taxon>Chlamydomonas</taxon>
    </lineage>
</organism>
<gene>
    <name evidence="1" type="ORF">CEUSTIGMA_g471.t1</name>
</gene>
<evidence type="ECO:0000313" key="2">
    <source>
        <dbReference type="Proteomes" id="UP000232323"/>
    </source>
</evidence>